<keyword evidence="1" id="KW-0472">Membrane</keyword>
<evidence type="ECO:0000313" key="3">
    <source>
        <dbReference type="Proteomes" id="UP000005446"/>
    </source>
</evidence>
<sequence>MLHHVIPYASLLLETYLAYFQVLLAMLRDVVGVMAELTSKGPKARRSGVVIDEDILGESEIVTFFLEDDDKKREYLFRKQKSTKEKYPAEACLFKGRPNCYASRVE</sequence>
<accession>H0ETL8</accession>
<dbReference type="AlphaFoldDB" id="H0ETL8"/>
<dbReference type="Proteomes" id="UP000005446">
    <property type="component" value="Unassembled WGS sequence"/>
</dbReference>
<keyword evidence="1" id="KW-1133">Transmembrane helix</keyword>
<name>H0ETL8_GLAL7</name>
<evidence type="ECO:0000256" key="1">
    <source>
        <dbReference type="SAM" id="Phobius"/>
    </source>
</evidence>
<organism evidence="2 3">
    <name type="scientific">Glarea lozoyensis (strain ATCC 74030 / MF5533)</name>
    <dbReference type="NCBI Taxonomy" id="1104152"/>
    <lineage>
        <taxon>Eukaryota</taxon>
        <taxon>Fungi</taxon>
        <taxon>Dikarya</taxon>
        <taxon>Ascomycota</taxon>
        <taxon>Pezizomycotina</taxon>
        <taxon>Leotiomycetes</taxon>
        <taxon>Helotiales</taxon>
        <taxon>Helotiaceae</taxon>
        <taxon>Glarea</taxon>
    </lineage>
</organism>
<feature type="transmembrane region" description="Helical" evidence="1">
    <location>
        <begin position="16"/>
        <end position="37"/>
    </location>
</feature>
<keyword evidence="3" id="KW-1185">Reference proteome</keyword>
<reference evidence="2 3" key="1">
    <citation type="journal article" date="2012" name="Eukaryot. Cell">
        <title>Genome sequence of the fungus Glarea lozoyensis: the first genome sequence of a species from the Helotiaceae family.</title>
        <authorList>
            <person name="Youssar L."/>
            <person name="Gruening B.A."/>
            <person name="Erxleben A."/>
            <person name="Guenther S."/>
            <person name="Huettel W."/>
        </authorList>
    </citation>
    <scope>NUCLEOTIDE SEQUENCE [LARGE SCALE GENOMIC DNA]</scope>
    <source>
        <strain evidence="3">ATCC 74030 / MF5533</strain>
    </source>
</reference>
<keyword evidence="1" id="KW-0812">Transmembrane</keyword>
<gene>
    <name evidence="2" type="ORF">M7I_6082</name>
</gene>
<dbReference type="HOGENOM" id="CLU_2223545_0_0_1"/>
<proteinExistence type="predicted"/>
<evidence type="ECO:0000313" key="2">
    <source>
        <dbReference type="EMBL" id="EHK98037.1"/>
    </source>
</evidence>
<dbReference type="InParanoid" id="H0ETL8"/>
<protein>
    <submittedName>
        <fullName evidence="2">Uncharacterized protein</fullName>
    </submittedName>
</protein>
<comment type="caution">
    <text evidence="2">The sequence shown here is derived from an EMBL/GenBank/DDBJ whole genome shotgun (WGS) entry which is preliminary data.</text>
</comment>
<dbReference type="EMBL" id="AGUE01000165">
    <property type="protein sequence ID" value="EHK98037.1"/>
    <property type="molecule type" value="Genomic_DNA"/>
</dbReference>